<gene>
    <name evidence="2" type="ORF">SKAU_G00046080</name>
</gene>
<dbReference type="AlphaFoldDB" id="A0A9Q1J8Z3"/>
<dbReference type="Proteomes" id="UP001152622">
    <property type="component" value="Chromosome 2"/>
</dbReference>
<feature type="region of interest" description="Disordered" evidence="1">
    <location>
        <begin position="1"/>
        <end position="20"/>
    </location>
</feature>
<evidence type="ECO:0000313" key="3">
    <source>
        <dbReference type="Proteomes" id="UP001152622"/>
    </source>
</evidence>
<sequence>MESPNRPLPSTRNNRPQPSVKTAVCWCICCIHTDLNSVSFVFHTKTSQKTCVDCGRLAHSPPSASIHCKGHTEEMINTLSASFPAHHRL</sequence>
<comment type="caution">
    <text evidence="2">The sequence shown here is derived from an EMBL/GenBank/DDBJ whole genome shotgun (WGS) entry which is preliminary data.</text>
</comment>
<evidence type="ECO:0000256" key="1">
    <source>
        <dbReference type="SAM" id="MobiDB-lite"/>
    </source>
</evidence>
<reference evidence="2" key="1">
    <citation type="journal article" date="2023" name="Science">
        <title>Genome structures resolve the early diversification of teleost fishes.</title>
        <authorList>
            <person name="Parey E."/>
            <person name="Louis A."/>
            <person name="Montfort J."/>
            <person name="Bouchez O."/>
            <person name="Roques C."/>
            <person name="Iampietro C."/>
            <person name="Lluch J."/>
            <person name="Castinel A."/>
            <person name="Donnadieu C."/>
            <person name="Desvignes T."/>
            <person name="Floi Bucao C."/>
            <person name="Jouanno E."/>
            <person name="Wen M."/>
            <person name="Mejri S."/>
            <person name="Dirks R."/>
            <person name="Jansen H."/>
            <person name="Henkel C."/>
            <person name="Chen W.J."/>
            <person name="Zahm M."/>
            <person name="Cabau C."/>
            <person name="Klopp C."/>
            <person name="Thompson A.W."/>
            <person name="Robinson-Rechavi M."/>
            <person name="Braasch I."/>
            <person name="Lecointre G."/>
            <person name="Bobe J."/>
            <person name="Postlethwait J.H."/>
            <person name="Berthelot C."/>
            <person name="Roest Crollius H."/>
            <person name="Guiguen Y."/>
        </authorList>
    </citation>
    <scope>NUCLEOTIDE SEQUENCE</scope>
    <source>
        <strain evidence="2">WJC10195</strain>
    </source>
</reference>
<organism evidence="2 3">
    <name type="scientific">Synaphobranchus kaupii</name>
    <name type="common">Kaup's arrowtooth eel</name>
    <dbReference type="NCBI Taxonomy" id="118154"/>
    <lineage>
        <taxon>Eukaryota</taxon>
        <taxon>Metazoa</taxon>
        <taxon>Chordata</taxon>
        <taxon>Craniata</taxon>
        <taxon>Vertebrata</taxon>
        <taxon>Euteleostomi</taxon>
        <taxon>Actinopterygii</taxon>
        <taxon>Neopterygii</taxon>
        <taxon>Teleostei</taxon>
        <taxon>Anguilliformes</taxon>
        <taxon>Synaphobranchidae</taxon>
        <taxon>Synaphobranchus</taxon>
    </lineage>
</organism>
<keyword evidence="3" id="KW-1185">Reference proteome</keyword>
<accession>A0A9Q1J8Z3</accession>
<proteinExistence type="predicted"/>
<evidence type="ECO:0000313" key="2">
    <source>
        <dbReference type="EMBL" id="KAJ8374028.1"/>
    </source>
</evidence>
<dbReference type="EMBL" id="JAINUF010000002">
    <property type="protein sequence ID" value="KAJ8374028.1"/>
    <property type="molecule type" value="Genomic_DNA"/>
</dbReference>
<feature type="compositionally biased region" description="Polar residues" evidence="1">
    <location>
        <begin position="8"/>
        <end position="20"/>
    </location>
</feature>
<protein>
    <submittedName>
        <fullName evidence="2">Uncharacterized protein</fullName>
    </submittedName>
</protein>
<name>A0A9Q1J8Z3_SYNKA</name>